<organism evidence="2 3">
    <name type="scientific">Mesorhizobium mediterraneum</name>
    <dbReference type="NCBI Taxonomy" id="43617"/>
    <lineage>
        <taxon>Bacteria</taxon>
        <taxon>Pseudomonadati</taxon>
        <taxon>Pseudomonadota</taxon>
        <taxon>Alphaproteobacteria</taxon>
        <taxon>Hyphomicrobiales</taxon>
        <taxon>Phyllobacteriaceae</taxon>
        <taxon>Mesorhizobium</taxon>
    </lineage>
</organism>
<feature type="region of interest" description="Disordered" evidence="1">
    <location>
        <begin position="1"/>
        <end position="59"/>
    </location>
</feature>
<dbReference type="EMBL" id="NPKI01000022">
    <property type="protein sequence ID" value="PAQ00658.1"/>
    <property type="molecule type" value="Genomic_DNA"/>
</dbReference>
<dbReference type="AlphaFoldDB" id="A0AB36R7G5"/>
<proteinExistence type="predicted"/>
<dbReference type="Proteomes" id="UP000216215">
    <property type="component" value="Unassembled WGS sequence"/>
</dbReference>
<keyword evidence="3" id="KW-1185">Reference proteome</keyword>
<sequence>MRVPGPTCSKSGVSASPFTPRVHECTNKERKKERRHRYRSCQAKPSQAKPSQKLDVTRC</sequence>
<name>A0AB36R7G5_9HYPH</name>
<comment type="caution">
    <text evidence="2">The sequence shown here is derived from an EMBL/GenBank/DDBJ whole genome shotgun (WGS) entry which is preliminary data.</text>
</comment>
<evidence type="ECO:0000256" key="1">
    <source>
        <dbReference type="SAM" id="MobiDB-lite"/>
    </source>
</evidence>
<accession>A0AB36R7G5</accession>
<evidence type="ECO:0000313" key="2">
    <source>
        <dbReference type="EMBL" id="PAQ00658.1"/>
    </source>
</evidence>
<reference evidence="3" key="1">
    <citation type="submission" date="2017-08" db="EMBL/GenBank/DDBJ databases">
        <title>Mesorhizobium wenxinae sp. nov., a novel rhizobial species isolated from root nodules of chickpea (Cicer arietinum L.).</title>
        <authorList>
            <person name="Zhang J."/>
        </authorList>
    </citation>
    <scope>NUCLEOTIDE SEQUENCE [LARGE SCALE GENOMIC DNA]</scope>
    <source>
        <strain evidence="3">USDA 3392</strain>
    </source>
</reference>
<gene>
    <name evidence="2" type="ORF">CIT25_19045</name>
</gene>
<protein>
    <submittedName>
        <fullName evidence="2">Uncharacterized protein</fullName>
    </submittedName>
</protein>
<evidence type="ECO:0000313" key="3">
    <source>
        <dbReference type="Proteomes" id="UP000216215"/>
    </source>
</evidence>
<feature type="compositionally biased region" description="Basic and acidic residues" evidence="1">
    <location>
        <begin position="21"/>
        <end position="30"/>
    </location>
</feature>
<feature type="compositionally biased region" description="Polar residues" evidence="1">
    <location>
        <begin position="8"/>
        <end position="17"/>
    </location>
</feature>